<dbReference type="PANTHER" id="PTHR42942:SF1">
    <property type="entry name" value="ALKYLTRANSFERASE-LIKE PROTEIN 1"/>
    <property type="match status" value="1"/>
</dbReference>
<dbReference type="Gene3D" id="1.10.10.10">
    <property type="entry name" value="Winged helix-like DNA-binding domain superfamily/Winged helix DNA-binding domain"/>
    <property type="match status" value="1"/>
</dbReference>
<evidence type="ECO:0000256" key="1">
    <source>
        <dbReference type="ARBA" id="ARBA00022763"/>
    </source>
</evidence>
<dbReference type="GO" id="GO:0006281">
    <property type="term" value="P:DNA repair"/>
    <property type="evidence" value="ECO:0007669"/>
    <property type="project" value="InterPro"/>
</dbReference>
<feature type="domain" description="Methylated-DNA-[protein]-cysteine S-methyltransferase DNA binding" evidence="2">
    <location>
        <begin position="4"/>
        <end position="83"/>
    </location>
</feature>
<dbReference type="InterPro" id="IPR014048">
    <property type="entry name" value="MethylDNA_cys_MeTrfase_DNA-bd"/>
</dbReference>
<reference evidence="3 4" key="1">
    <citation type="journal article" date="2016" name="Nat. Commun.">
        <title>Thousands of microbial genomes shed light on interconnected biogeochemical processes in an aquifer system.</title>
        <authorList>
            <person name="Anantharaman K."/>
            <person name="Brown C.T."/>
            <person name="Hug L.A."/>
            <person name="Sharon I."/>
            <person name="Castelle C.J."/>
            <person name="Probst A.J."/>
            <person name="Thomas B.C."/>
            <person name="Singh A."/>
            <person name="Wilkins M.J."/>
            <person name="Karaoz U."/>
            <person name="Brodie E.L."/>
            <person name="Williams K.H."/>
            <person name="Hubbard S.S."/>
            <person name="Banfield J.F."/>
        </authorList>
    </citation>
    <scope>NUCLEOTIDE SEQUENCE [LARGE SCALE GENOMIC DNA]</scope>
</reference>
<name>A0A1F4UUE2_UNCKA</name>
<dbReference type="PANTHER" id="PTHR42942">
    <property type="entry name" value="6-O-METHYLGUANINE DNA METHYLTRANSFERASE"/>
    <property type="match status" value="1"/>
</dbReference>
<dbReference type="GO" id="GO:0003824">
    <property type="term" value="F:catalytic activity"/>
    <property type="evidence" value="ECO:0007669"/>
    <property type="project" value="InterPro"/>
</dbReference>
<evidence type="ECO:0000313" key="4">
    <source>
        <dbReference type="Proteomes" id="UP000176608"/>
    </source>
</evidence>
<dbReference type="InterPro" id="IPR036217">
    <property type="entry name" value="MethylDNA_cys_MeTrfase_DNAb"/>
</dbReference>
<proteinExistence type="predicted"/>
<keyword evidence="1" id="KW-0227">DNA damage</keyword>
<sequence>MSAFTDKVIEITNLIPKGKVVSYGQVALMAGVPRGARQVGWILHQFGDETPWWRVINNAGRISTKCLEHDANMQKEFLEKEGVQVTKRLNIDIENYRWRPSHEILGKLALDDQYVFEIQEKFSLS</sequence>
<gene>
    <name evidence="3" type="ORF">A2886_00370</name>
</gene>
<dbReference type="Proteomes" id="UP000176608">
    <property type="component" value="Unassembled WGS sequence"/>
</dbReference>
<dbReference type="InterPro" id="IPR052520">
    <property type="entry name" value="ATL_DNA_repair"/>
</dbReference>
<protein>
    <recommendedName>
        <fullName evidence="2">Methylated-DNA-[protein]-cysteine S-methyltransferase DNA binding domain-containing protein</fullName>
    </recommendedName>
</protein>
<comment type="caution">
    <text evidence="3">The sequence shown here is derived from an EMBL/GenBank/DDBJ whole genome shotgun (WGS) entry which is preliminary data.</text>
</comment>
<evidence type="ECO:0000259" key="2">
    <source>
        <dbReference type="Pfam" id="PF01035"/>
    </source>
</evidence>
<dbReference type="EMBL" id="MEVA01000003">
    <property type="protein sequence ID" value="OGC47823.1"/>
    <property type="molecule type" value="Genomic_DNA"/>
</dbReference>
<organism evidence="3 4">
    <name type="scientific">candidate division WWE3 bacterium RIFCSPHIGHO2_01_FULL_42_13</name>
    <dbReference type="NCBI Taxonomy" id="1802617"/>
    <lineage>
        <taxon>Bacteria</taxon>
        <taxon>Katanobacteria</taxon>
    </lineage>
</organism>
<dbReference type="InterPro" id="IPR036388">
    <property type="entry name" value="WH-like_DNA-bd_sf"/>
</dbReference>
<dbReference type="SUPFAM" id="SSF46767">
    <property type="entry name" value="Methylated DNA-protein cysteine methyltransferase, C-terminal domain"/>
    <property type="match status" value="1"/>
</dbReference>
<dbReference type="CDD" id="cd06445">
    <property type="entry name" value="ATase"/>
    <property type="match status" value="1"/>
</dbReference>
<evidence type="ECO:0000313" key="3">
    <source>
        <dbReference type="EMBL" id="OGC47823.1"/>
    </source>
</evidence>
<accession>A0A1F4UUE2</accession>
<dbReference type="Pfam" id="PF01035">
    <property type="entry name" value="DNA_binding_1"/>
    <property type="match status" value="1"/>
</dbReference>
<dbReference type="AlphaFoldDB" id="A0A1F4UUE2"/>